<evidence type="ECO:0000313" key="3">
    <source>
        <dbReference type="Proteomes" id="UP000245250"/>
    </source>
</evidence>
<proteinExistence type="predicted"/>
<evidence type="ECO:0008006" key="4">
    <source>
        <dbReference type="Google" id="ProtNLM"/>
    </source>
</evidence>
<sequence>MPQKLLILLLFFSSFFVSAQTITWRTDINDAVAVSAEKRKPLLIFFTGQGVNPQLQNEIFSTREFEEWSRKNVILVKLDLSDLSIPDQTKEQNLRLKNAFGIEEIPQVCFSEVSVRKGKTNFNKLGLISYVSSGVKGWISESNLILNPE</sequence>
<dbReference type="AlphaFoldDB" id="A0A2S1YJ47"/>
<evidence type="ECO:0000313" key="2">
    <source>
        <dbReference type="EMBL" id="AWK04062.1"/>
    </source>
</evidence>
<dbReference type="Gene3D" id="3.40.30.10">
    <property type="entry name" value="Glutaredoxin"/>
    <property type="match status" value="1"/>
</dbReference>
<organism evidence="2 3">
    <name type="scientific">Flavobacterium crocinum</name>
    <dbReference type="NCBI Taxonomy" id="2183896"/>
    <lineage>
        <taxon>Bacteria</taxon>
        <taxon>Pseudomonadati</taxon>
        <taxon>Bacteroidota</taxon>
        <taxon>Flavobacteriia</taxon>
        <taxon>Flavobacteriales</taxon>
        <taxon>Flavobacteriaceae</taxon>
        <taxon>Flavobacterium</taxon>
    </lineage>
</organism>
<dbReference type="InterPro" id="IPR036249">
    <property type="entry name" value="Thioredoxin-like_sf"/>
</dbReference>
<feature type="signal peptide" evidence="1">
    <location>
        <begin position="1"/>
        <end position="19"/>
    </location>
</feature>
<dbReference type="Proteomes" id="UP000245250">
    <property type="component" value="Chromosome"/>
</dbReference>
<accession>A0A2S1YJ47</accession>
<dbReference type="SUPFAM" id="SSF52833">
    <property type="entry name" value="Thioredoxin-like"/>
    <property type="match status" value="1"/>
</dbReference>
<gene>
    <name evidence="2" type="ORF">HYN56_07390</name>
</gene>
<protein>
    <recommendedName>
        <fullName evidence="4">Thioredoxin family protein</fullName>
    </recommendedName>
</protein>
<dbReference type="OrthoDB" id="1372393at2"/>
<dbReference type="EMBL" id="CP029255">
    <property type="protein sequence ID" value="AWK04062.1"/>
    <property type="molecule type" value="Genomic_DNA"/>
</dbReference>
<keyword evidence="3" id="KW-1185">Reference proteome</keyword>
<evidence type="ECO:0000256" key="1">
    <source>
        <dbReference type="SAM" id="SignalP"/>
    </source>
</evidence>
<feature type="chain" id="PRO_5015615063" description="Thioredoxin family protein" evidence="1">
    <location>
        <begin position="20"/>
        <end position="149"/>
    </location>
</feature>
<name>A0A2S1YJ47_9FLAO</name>
<keyword evidence="1" id="KW-0732">Signal</keyword>
<dbReference type="KEGG" id="fcr:HYN56_07390"/>
<reference evidence="2 3" key="1">
    <citation type="submission" date="2018-05" db="EMBL/GenBank/DDBJ databases">
        <title>Genome sequencing of Flavobacterium sp. HYN0056.</title>
        <authorList>
            <person name="Yi H."/>
            <person name="Baek C."/>
        </authorList>
    </citation>
    <scope>NUCLEOTIDE SEQUENCE [LARGE SCALE GENOMIC DNA]</scope>
    <source>
        <strain evidence="2 3">HYN0056</strain>
    </source>
</reference>
<dbReference type="RefSeq" id="WP_109191589.1">
    <property type="nucleotide sequence ID" value="NZ_CP029255.1"/>
</dbReference>